<sequence>MPPRNARRSAAPAAPQSRKKNPTTLRISLPKKPYNEIEEVDEEDIETQSEDDQYQQIPTRKRIPTRERITTPERSPTPEPE</sequence>
<name>A0A1J9Q0J0_9EURO</name>
<evidence type="ECO:0000256" key="1">
    <source>
        <dbReference type="SAM" id="MobiDB-lite"/>
    </source>
</evidence>
<reference evidence="2 3" key="1">
    <citation type="submission" date="2015-08" db="EMBL/GenBank/DDBJ databases">
        <title>Emmonsia species relationships and genome sequence.</title>
        <authorList>
            <person name="Cuomo C.A."/>
            <person name="Schwartz I.S."/>
            <person name="Kenyon C."/>
            <person name="De Hoog G.S."/>
            <person name="Govender N.P."/>
            <person name="Botha A."/>
            <person name="Moreno L."/>
            <person name="De Vries M."/>
            <person name="Munoz J.F."/>
            <person name="Stielow J.B."/>
        </authorList>
    </citation>
    <scope>NUCLEOTIDE SEQUENCE [LARGE SCALE GENOMIC DNA]</scope>
    <source>
        <strain evidence="2 3">EI222</strain>
    </source>
</reference>
<accession>A0A1J9Q0J0</accession>
<proteinExistence type="predicted"/>
<dbReference type="VEuPathDB" id="FungiDB:ACJ73_10091"/>
<evidence type="ECO:0000313" key="3">
    <source>
        <dbReference type="Proteomes" id="UP000242791"/>
    </source>
</evidence>
<comment type="caution">
    <text evidence="2">The sequence shown here is derived from an EMBL/GenBank/DDBJ whole genome shotgun (WGS) entry which is preliminary data.</text>
</comment>
<keyword evidence="3" id="KW-1185">Reference proteome</keyword>
<gene>
    <name evidence="2" type="ORF">ACJ73_10091</name>
</gene>
<feature type="compositionally biased region" description="Acidic residues" evidence="1">
    <location>
        <begin position="36"/>
        <end position="53"/>
    </location>
</feature>
<protein>
    <submittedName>
        <fullName evidence="2">Uncharacterized protein</fullName>
    </submittedName>
</protein>
<feature type="non-terminal residue" evidence="2">
    <location>
        <position position="81"/>
    </location>
</feature>
<feature type="region of interest" description="Disordered" evidence="1">
    <location>
        <begin position="1"/>
        <end position="81"/>
    </location>
</feature>
<dbReference type="EMBL" id="LGTZ01003352">
    <property type="protein sequence ID" value="OJD09783.1"/>
    <property type="molecule type" value="Genomic_DNA"/>
</dbReference>
<evidence type="ECO:0000313" key="2">
    <source>
        <dbReference type="EMBL" id="OJD09783.1"/>
    </source>
</evidence>
<organism evidence="2 3">
    <name type="scientific">Blastomyces percursus</name>
    <dbReference type="NCBI Taxonomy" id="1658174"/>
    <lineage>
        <taxon>Eukaryota</taxon>
        <taxon>Fungi</taxon>
        <taxon>Dikarya</taxon>
        <taxon>Ascomycota</taxon>
        <taxon>Pezizomycotina</taxon>
        <taxon>Eurotiomycetes</taxon>
        <taxon>Eurotiomycetidae</taxon>
        <taxon>Onygenales</taxon>
        <taxon>Ajellomycetaceae</taxon>
        <taxon>Blastomyces</taxon>
    </lineage>
</organism>
<dbReference type="Proteomes" id="UP000242791">
    <property type="component" value="Unassembled WGS sequence"/>
</dbReference>
<dbReference type="AlphaFoldDB" id="A0A1J9Q0J0"/>